<evidence type="ECO:0000313" key="6">
    <source>
        <dbReference type="Proteomes" id="UP000242699"/>
    </source>
</evidence>
<dbReference type="InterPro" id="IPR007197">
    <property type="entry name" value="rSAM"/>
</dbReference>
<dbReference type="PANTHER" id="PTHR43432:SF3">
    <property type="entry name" value="SLR0285 PROTEIN"/>
    <property type="match status" value="1"/>
</dbReference>
<dbReference type="SFLD" id="SFLDS00029">
    <property type="entry name" value="Radical_SAM"/>
    <property type="match status" value="1"/>
</dbReference>
<name>A0A2T2XAC6_9FIRM</name>
<proteinExistence type="predicted"/>
<evidence type="ECO:0000256" key="2">
    <source>
        <dbReference type="ARBA" id="ARBA00023004"/>
    </source>
</evidence>
<dbReference type="GO" id="GO:0051536">
    <property type="term" value="F:iron-sulfur cluster binding"/>
    <property type="evidence" value="ECO:0007669"/>
    <property type="project" value="UniProtKB-KW"/>
</dbReference>
<evidence type="ECO:0000256" key="1">
    <source>
        <dbReference type="ARBA" id="ARBA00022723"/>
    </source>
</evidence>
<dbReference type="Pfam" id="PF04055">
    <property type="entry name" value="Radical_SAM"/>
    <property type="match status" value="1"/>
</dbReference>
<feature type="domain" description="Radical SAM core" evidence="4">
    <location>
        <begin position="19"/>
        <end position="269"/>
    </location>
</feature>
<dbReference type="AlphaFoldDB" id="A0A2T2XAC6"/>
<evidence type="ECO:0000256" key="3">
    <source>
        <dbReference type="ARBA" id="ARBA00023014"/>
    </source>
</evidence>
<organism evidence="5 6">
    <name type="scientific">Sulfobacillus benefaciens</name>
    <dbReference type="NCBI Taxonomy" id="453960"/>
    <lineage>
        <taxon>Bacteria</taxon>
        <taxon>Bacillati</taxon>
        <taxon>Bacillota</taxon>
        <taxon>Clostridia</taxon>
        <taxon>Eubacteriales</taxon>
        <taxon>Clostridiales Family XVII. Incertae Sedis</taxon>
        <taxon>Sulfobacillus</taxon>
    </lineage>
</organism>
<dbReference type="EMBL" id="PXYT01000002">
    <property type="protein sequence ID" value="PSR31442.1"/>
    <property type="molecule type" value="Genomic_DNA"/>
</dbReference>
<dbReference type="SFLD" id="SFLDG01084">
    <property type="entry name" value="Uncharacterised_Radical_SAM_Su"/>
    <property type="match status" value="1"/>
</dbReference>
<dbReference type="Gene3D" id="3.80.30.30">
    <property type="match status" value="1"/>
</dbReference>
<sequence>MADILHVSPHQVLNSNHELSMGFDWSVNPYRGCSHGCHYCYARDTHRYLNLDIGRDFSKKLFVKDHFSDVLKKNLRHVPLNDVITLGTATDPYQPLESKYRVTRSILEILIETGHAISITTKSPLILRDLDLLSVLGQRKQLQVHISLISLDAQVIKILEPGAPNANRRIKTMAELLHHGVPTAWFLAPILPFITDDDETLESIFSQARSLNVRWLMASVGHFTPSVYHYFFQTMAQTPLRSRLKQFAEVYHKPGYKIDPAYRIKLRRRLAQFYLRYGIASSTESPQGFESIRQTEFSFVTTESQCSSPDPMSIQA</sequence>
<dbReference type="InterPro" id="IPR040086">
    <property type="entry name" value="MJ0683-like"/>
</dbReference>
<dbReference type="PROSITE" id="PS51918">
    <property type="entry name" value="RADICAL_SAM"/>
    <property type="match status" value="1"/>
</dbReference>
<dbReference type="GO" id="GO:0003824">
    <property type="term" value="F:catalytic activity"/>
    <property type="evidence" value="ECO:0007669"/>
    <property type="project" value="InterPro"/>
</dbReference>
<comment type="caution">
    <text evidence="5">The sequence shown here is derived from an EMBL/GenBank/DDBJ whole genome shotgun (WGS) entry which is preliminary data.</text>
</comment>
<dbReference type="CDD" id="cd01335">
    <property type="entry name" value="Radical_SAM"/>
    <property type="match status" value="1"/>
</dbReference>
<reference evidence="5 6" key="1">
    <citation type="journal article" date="2014" name="BMC Genomics">
        <title>Comparison of environmental and isolate Sulfobacillus genomes reveals diverse carbon, sulfur, nitrogen, and hydrogen metabolisms.</title>
        <authorList>
            <person name="Justice N.B."/>
            <person name="Norman A."/>
            <person name="Brown C.T."/>
            <person name="Singh A."/>
            <person name="Thomas B.C."/>
            <person name="Banfield J.F."/>
        </authorList>
    </citation>
    <scope>NUCLEOTIDE SEQUENCE [LARGE SCALE GENOMIC DNA]</scope>
    <source>
        <strain evidence="5">AMDSBA1</strain>
    </source>
</reference>
<evidence type="ECO:0000259" key="4">
    <source>
        <dbReference type="PROSITE" id="PS51918"/>
    </source>
</evidence>
<dbReference type="Proteomes" id="UP000242699">
    <property type="component" value="Unassembled WGS sequence"/>
</dbReference>
<protein>
    <submittedName>
        <fullName evidence="5">Radical SAM protein</fullName>
    </submittedName>
</protein>
<keyword evidence="3" id="KW-0411">Iron-sulfur</keyword>
<dbReference type="SMART" id="SM00729">
    <property type="entry name" value="Elp3"/>
    <property type="match status" value="1"/>
</dbReference>
<dbReference type="InterPro" id="IPR058240">
    <property type="entry name" value="rSAM_sf"/>
</dbReference>
<dbReference type="InterPro" id="IPR006638">
    <property type="entry name" value="Elp3/MiaA/NifB-like_rSAM"/>
</dbReference>
<keyword evidence="2" id="KW-0408">Iron</keyword>
<dbReference type="PANTHER" id="PTHR43432">
    <property type="entry name" value="SLR0285 PROTEIN"/>
    <property type="match status" value="1"/>
</dbReference>
<keyword evidence="1" id="KW-0479">Metal-binding</keyword>
<dbReference type="SUPFAM" id="SSF102114">
    <property type="entry name" value="Radical SAM enzymes"/>
    <property type="match status" value="1"/>
</dbReference>
<evidence type="ECO:0000313" key="5">
    <source>
        <dbReference type="EMBL" id="PSR31442.1"/>
    </source>
</evidence>
<accession>A0A2T2XAC6</accession>
<dbReference type="GO" id="GO:0046872">
    <property type="term" value="F:metal ion binding"/>
    <property type="evidence" value="ECO:0007669"/>
    <property type="project" value="UniProtKB-KW"/>
</dbReference>
<gene>
    <name evidence="5" type="ORF">C7B43_01735</name>
</gene>